<dbReference type="EMBL" id="CAJVPY010059613">
    <property type="protein sequence ID" value="CAG8820635.1"/>
    <property type="molecule type" value="Genomic_DNA"/>
</dbReference>
<dbReference type="Proteomes" id="UP000789405">
    <property type="component" value="Unassembled WGS sequence"/>
</dbReference>
<feature type="non-terminal residue" evidence="1">
    <location>
        <position position="1"/>
    </location>
</feature>
<organism evidence="1 2">
    <name type="scientific">Dentiscutata erythropus</name>
    <dbReference type="NCBI Taxonomy" id="1348616"/>
    <lineage>
        <taxon>Eukaryota</taxon>
        <taxon>Fungi</taxon>
        <taxon>Fungi incertae sedis</taxon>
        <taxon>Mucoromycota</taxon>
        <taxon>Glomeromycotina</taxon>
        <taxon>Glomeromycetes</taxon>
        <taxon>Diversisporales</taxon>
        <taxon>Gigasporaceae</taxon>
        <taxon>Dentiscutata</taxon>
    </lineage>
</organism>
<comment type="caution">
    <text evidence="1">The sequence shown here is derived from an EMBL/GenBank/DDBJ whole genome shotgun (WGS) entry which is preliminary data.</text>
</comment>
<feature type="non-terminal residue" evidence="1">
    <location>
        <position position="42"/>
    </location>
</feature>
<proteinExistence type="predicted"/>
<accession>A0A9N9KDH4</accession>
<reference evidence="1" key="1">
    <citation type="submission" date="2021-06" db="EMBL/GenBank/DDBJ databases">
        <authorList>
            <person name="Kallberg Y."/>
            <person name="Tangrot J."/>
            <person name="Rosling A."/>
        </authorList>
    </citation>
    <scope>NUCLEOTIDE SEQUENCE</scope>
    <source>
        <strain evidence="1">MA453B</strain>
    </source>
</reference>
<gene>
    <name evidence="1" type="ORF">DERYTH_LOCUS26990</name>
</gene>
<sequence>DNGRSFGYEYRKLLGVSHAQFYTAKYSLELLNYIKTIRIKVL</sequence>
<name>A0A9N9KDH4_9GLOM</name>
<protein>
    <submittedName>
        <fullName evidence="1">16780_t:CDS:1</fullName>
    </submittedName>
</protein>
<evidence type="ECO:0000313" key="2">
    <source>
        <dbReference type="Proteomes" id="UP000789405"/>
    </source>
</evidence>
<evidence type="ECO:0000313" key="1">
    <source>
        <dbReference type="EMBL" id="CAG8820635.1"/>
    </source>
</evidence>
<keyword evidence="2" id="KW-1185">Reference proteome</keyword>
<dbReference type="AlphaFoldDB" id="A0A9N9KDH4"/>